<dbReference type="Gene3D" id="1.10.1740.10">
    <property type="match status" value="1"/>
</dbReference>
<dbReference type="Gene3D" id="1.10.10.10">
    <property type="entry name" value="Winged helix-like DNA-binding domain superfamily/Winged helix DNA-binding domain"/>
    <property type="match status" value="1"/>
</dbReference>
<dbReference type="GO" id="GO:0003677">
    <property type="term" value="F:DNA binding"/>
    <property type="evidence" value="ECO:0007669"/>
    <property type="project" value="UniProtKB-KW"/>
</dbReference>
<gene>
    <name evidence="8" type="ORF">IFJ97_05130</name>
</gene>
<dbReference type="InterPro" id="IPR039425">
    <property type="entry name" value="RNA_pol_sigma-70-like"/>
</dbReference>
<evidence type="ECO:0000256" key="4">
    <source>
        <dbReference type="ARBA" id="ARBA00023125"/>
    </source>
</evidence>
<dbReference type="GO" id="GO:0016987">
    <property type="term" value="F:sigma factor activity"/>
    <property type="evidence" value="ECO:0007669"/>
    <property type="project" value="UniProtKB-KW"/>
</dbReference>
<sequence length="194" mass="22139">MDPSRKDLSQADDALVLRAQNGDHDAFGELVNRHQRRVWMVCRQYVGLAEADAVAQDSLVKAFTRIGDFDRRAAFSTWLTRIAINTCLDELRRRRREAIVDDESEGDDELGLLDRVPDDAAGPEGRSMQKQAVASLLAQEKKLPPRQREIFRLRFYAEMELEEIASALDVHVGTVKTQLHRAVHKLREELGAYR</sequence>
<dbReference type="SUPFAM" id="SSF88946">
    <property type="entry name" value="Sigma2 domain of RNA polymerase sigma factors"/>
    <property type="match status" value="1"/>
</dbReference>
<dbReference type="PANTHER" id="PTHR43133">
    <property type="entry name" value="RNA POLYMERASE ECF-TYPE SIGMA FACTO"/>
    <property type="match status" value="1"/>
</dbReference>
<keyword evidence="4" id="KW-0238">DNA-binding</keyword>
<evidence type="ECO:0000256" key="1">
    <source>
        <dbReference type="ARBA" id="ARBA00010641"/>
    </source>
</evidence>
<dbReference type="CDD" id="cd06171">
    <property type="entry name" value="Sigma70_r4"/>
    <property type="match status" value="1"/>
</dbReference>
<dbReference type="NCBIfam" id="TIGR02937">
    <property type="entry name" value="sigma70-ECF"/>
    <property type="match status" value="1"/>
</dbReference>
<evidence type="ECO:0000256" key="3">
    <source>
        <dbReference type="ARBA" id="ARBA00023082"/>
    </source>
</evidence>
<evidence type="ECO:0000313" key="9">
    <source>
        <dbReference type="Proteomes" id="UP000598633"/>
    </source>
</evidence>
<feature type="domain" description="RNA polymerase sigma factor 70 region 4 type 2" evidence="7">
    <location>
        <begin position="142"/>
        <end position="186"/>
    </location>
</feature>
<evidence type="ECO:0000259" key="7">
    <source>
        <dbReference type="Pfam" id="PF08281"/>
    </source>
</evidence>
<comment type="caution">
    <text evidence="8">The sequence shown here is derived from an EMBL/GenBank/DDBJ whole genome shotgun (WGS) entry which is preliminary data.</text>
</comment>
<evidence type="ECO:0000256" key="2">
    <source>
        <dbReference type="ARBA" id="ARBA00023015"/>
    </source>
</evidence>
<dbReference type="InterPro" id="IPR007627">
    <property type="entry name" value="RNA_pol_sigma70_r2"/>
</dbReference>
<dbReference type="PANTHER" id="PTHR43133:SF8">
    <property type="entry name" value="RNA POLYMERASE SIGMA FACTOR HI_1459-RELATED"/>
    <property type="match status" value="1"/>
</dbReference>
<accession>A0A8J7C3F7</accession>
<dbReference type="Pfam" id="PF08281">
    <property type="entry name" value="Sigma70_r4_2"/>
    <property type="match status" value="1"/>
</dbReference>
<keyword evidence="5" id="KW-0804">Transcription</keyword>
<name>A0A8J7C3F7_9BACT</name>
<evidence type="ECO:0000259" key="6">
    <source>
        <dbReference type="Pfam" id="PF04542"/>
    </source>
</evidence>
<dbReference type="InterPro" id="IPR013325">
    <property type="entry name" value="RNA_pol_sigma_r2"/>
</dbReference>
<proteinExistence type="inferred from homology"/>
<dbReference type="Pfam" id="PF04542">
    <property type="entry name" value="Sigma70_r2"/>
    <property type="match status" value="1"/>
</dbReference>
<reference evidence="8 9" key="1">
    <citation type="submission" date="2020-08" db="EMBL/GenBank/DDBJ databases">
        <title>Acidobacteriota in marine sediments use diverse sulfur dissimilation pathways.</title>
        <authorList>
            <person name="Wasmund K."/>
        </authorList>
    </citation>
    <scope>NUCLEOTIDE SEQUENCE [LARGE SCALE GENOMIC DNA]</scope>
    <source>
        <strain evidence="8">MAG AM3-A</strain>
    </source>
</reference>
<dbReference type="SUPFAM" id="SSF88659">
    <property type="entry name" value="Sigma3 and sigma4 domains of RNA polymerase sigma factors"/>
    <property type="match status" value="1"/>
</dbReference>
<organism evidence="8 9">
    <name type="scientific">Candidatus Sulfomarinibacter kjeldsenii</name>
    <dbReference type="NCBI Taxonomy" id="2885994"/>
    <lineage>
        <taxon>Bacteria</taxon>
        <taxon>Pseudomonadati</taxon>
        <taxon>Acidobacteriota</taxon>
        <taxon>Thermoanaerobaculia</taxon>
        <taxon>Thermoanaerobaculales</taxon>
        <taxon>Candidatus Sulfomarinibacteraceae</taxon>
        <taxon>Candidatus Sulfomarinibacter</taxon>
    </lineage>
</organism>
<dbReference type="EMBL" id="JACXWA010000085">
    <property type="protein sequence ID" value="MBD3870725.1"/>
    <property type="molecule type" value="Genomic_DNA"/>
</dbReference>
<dbReference type="InterPro" id="IPR014284">
    <property type="entry name" value="RNA_pol_sigma-70_dom"/>
</dbReference>
<dbReference type="InterPro" id="IPR013324">
    <property type="entry name" value="RNA_pol_sigma_r3/r4-like"/>
</dbReference>
<keyword evidence="3" id="KW-0731">Sigma factor</keyword>
<dbReference type="InterPro" id="IPR036388">
    <property type="entry name" value="WH-like_DNA-bd_sf"/>
</dbReference>
<dbReference type="GO" id="GO:0006352">
    <property type="term" value="P:DNA-templated transcription initiation"/>
    <property type="evidence" value="ECO:0007669"/>
    <property type="project" value="InterPro"/>
</dbReference>
<protein>
    <submittedName>
        <fullName evidence="8">Sigma-70 family RNA polymerase sigma factor</fullName>
    </submittedName>
</protein>
<evidence type="ECO:0000256" key="5">
    <source>
        <dbReference type="ARBA" id="ARBA00023163"/>
    </source>
</evidence>
<keyword evidence="2" id="KW-0805">Transcription regulation</keyword>
<dbReference type="AlphaFoldDB" id="A0A8J7C3F7"/>
<evidence type="ECO:0000313" key="8">
    <source>
        <dbReference type="EMBL" id="MBD3870725.1"/>
    </source>
</evidence>
<dbReference type="Proteomes" id="UP000598633">
    <property type="component" value="Unassembled WGS sequence"/>
</dbReference>
<comment type="similarity">
    <text evidence="1">Belongs to the sigma-70 factor family. ECF subfamily.</text>
</comment>
<feature type="domain" description="RNA polymerase sigma-70 region 2" evidence="6">
    <location>
        <begin position="30"/>
        <end position="96"/>
    </location>
</feature>
<dbReference type="InterPro" id="IPR013249">
    <property type="entry name" value="RNA_pol_sigma70_r4_t2"/>
</dbReference>